<keyword evidence="4" id="KW-0539">Nucleus</keyword>
<dbReference type="CDD" id="cd12148">
    <property type="entry name" value="fungal_TF_MHR"/>
    <property type="match status" value="1"/>
</dbReference>
<dbReference type="GO" id="GO:0006351">
    <property type="term" value="P:DNA-templated transcription"/>
    <property type="evidence" value="ECO:0007669"/>
    <property type="project" value="InterPro"/>
</dbReference>
<dbReference type="InterPro" id="IPR007219">
    <property type="entry name" value="XnlR_reg_dom"/>
</dbReference>
<reference evidence="7" key="2">
    <citation type="journal article" date="2023" name="IMA Fungus">
        <title>Comparative genomic study of the Penicillium genus elucidates a diverse pangenome and 15 lateral gene transfer events.</title>
        <authorList>
            <person name="Petersen C."/>
            <person name="Sorensen T."/>
            <person name="Nielsen M.R."/>
            <person name="Sondergaard T.E."/>
            <person name="Sorensen J.L."/>
            <person name="Fitzpatrick D.A."/>
            <person name="Frisvad J.C."/>
            <person name="Nielsen K.L."/>
        </authorList>
    </citation>
    <scope>NUCLEOTIDE SEQUENCE</scope>
    <source>
        <strain evidence="7">IBT 23319</strain>
    </source>
</reference>
<keyword evidence="2" id="KW-0805">Transcription regulation</keyword>
<feature type="region of interest" description="Disordered" evidence="5">
    <location>
        <begin position="1"/>
        <end position="37"/>
    </location>
</feature>
<reference evidence="7" key="1">
    <citation type="submission" date="2022-11" db="EMBL/GenBank/DDBJ databases">
        <authorList>
            <person name="Petersen C."/>
        </authorList>
    </citation>
    <scope>NUCLEOTIDE SEQUENCE</scope>
    <source>
        <strain evidence="7">IBT 23319</strain>
    </source>
</reference>
<dbReference type="PANTHER" id="PTHR31001">
    <property type="entry name" value="UNCHARACTERIZED TRANSCRIPTIONAL REGULATORY PROTEIN"/>
    <property type="match status" value="1"/>
</dbReference>
<comment type="caution">
    <text evidence="7">The sequence shown here is derived from an EMBL/GenBank/DDBJ whole genome shotgun (WGS) entry which is preliminary data.</text>
</comment>
<evidence type="ECO:0000256" key="1">
    <source>
        <dbReference type="ARBA" id="ARBA00004123"/>
    </source>
</evidence>
<dbReference type="OrthoDB" id="5344325at2759"/>
<proteinExistence type="predicted"/>
<dbReference type="Proteomes" id="UP001147733">
    <property type="component" value="Unassembled WGS sequence"/>
</dbReference>
<sequence>MTDWRPQDICQYDAESKSCQPPKTPQSGASGSGLSDISRDINGSDALLYQTTTSDTEIPKQLQDKIRDFGYSSHGNYNSMSLLRTAELHGGQPTTSSSSSPRTSTNNLNIGSDSNRKFKEAVRQLPPQTCIDRLINTFFVEINWQYDLLDEESFRKQLVLWKETSYSDLQAGFERLALETIVFPALLFQVLAHALLFHPPHDEAISPLMTMADMTFVDLGIEYSDRSAELLELIGKRGITIATVQAGLLRASFLKSSGQVIEAWHALGAAIRDAQEIGLHTGRIVADQPPKGATPRRENFSLVGHKVWVVLHIWDLHMAVVLGRPIATDIQIDEYARTIQDETKRQDLFSHWKTEIDPPRPFDIIMAGYNVAYRYFKDIHQIEANGAKPEDYTTVENIHTAIQANMKLLPSWCLLVNPNTTFDQLPGCQWLPMARDGLWSLINLVILALHRPFIFSFVNSRTEALKAAKSILMAQERLFARTEPRHRKVFNPVYASFDSIVLIAAICLVSPILDDGQLLECTKCVEKGMQRLGNISQSNSMAASAYGVVCSLYHTLMHRLGTIPIAEDDGEPLPDLGPMSLPIKGDLDITSHGQLAELPFDTLLPPRPTHDLFFDHVSIPQMPVANALDQFPSHLDAPTVNMLDGWNFEGDFSDSSFWNLMNELNKSN</sequence>
<protein>
    <submittedName>
        <fullName evidence="7">Transcriptional regulator family: Fungal Specific TF</fullName>
    </submittedName>
</protein>
<evidence type="ECO:0000259" key="6">
    <source>
        <dbReference type="SMART" id="SM00906"/>
    </source>
</evidence>
<evidence type="ECO:0000313" key="8">
    <source>
        <dbReference type="Proteomes" id="UP001147733"/>
    </source>
</evidence>
<accession>A0A9W9NKF2</accession>
<dbReference type="Pfam" id="PF04082">
    <property type="entry name" value="Fungal_trans"/>
    <property type="match status" value="1"/>
</dbReference>
<feature type="compositionally biased region" description="Low complexity" evidence="5">
    <location>
        <begin position="93"/>
        <end position="105"/>
    </location>
</feature>
<dbReference type="GO" id="GO:0008270">
    <property type="term" value="F:zinc ion binding"/>
    <property type="evidence" value="ECO:0007669"/>
    <property type="project" value="InterPro"/>
</dbReference>
<keyword evidence="8" id="KW-1185">Reference proteome</keyword>
<dbReference type="PANTHER" id="PTHR31001:SF87">
    <property type="entry name" value="COL-21"/>
    <property type="match status" value="1"/>
</dbReference>
<comment type="subcellular location">
    <subcellularLocation>
        <location evidence="1">Nucleus</location>
    </subcellularLocation>
</comment>
<organism evidence="7 8">
    <name type="scientific">Penicillium citrinum</name>
    <dbReference type="NCBI Taxonomy" id="5077"/>
    <lineage>
        <taxon>Eukaryota</taxon>
        <taxon>Fungi</taxon>
        <taxon>Dikarya</taxon>
        <taxon>Ascomycota</taxon>
        <taxon>Pezizomycotina</taxon>
        <taxon>Eurotiomycetes</taxon>
        <taxon>Eurotiomycetidae</taxon>
        <taxon>Eurotiales</taxon>
        <taxon>Aspergillaceae</taxon>
        <taxon>Penicillium</taxon>
    </lineage>
</organism>
<evidence type="ECO:0000313" key="7">
    <source>
        <dbReference type="EMBL" id="KAJ5221590.1"/>
    </source>
</evidence>
<dbReference type="InterPro" id="IPR050613">
    <property type="entry name" value="Sec_Metabolite_Reg"/>
</dbReference>
<dbReference type="EMBL" id="JAPQKT010000009">
    <property type="protein sequence ID" value="KAJ5221590.1"/>
    <property type="molecule type" value="Genomic_DNA"/>
</dbReference>
<feature type="compositionally biased region" description="Polar residues" evidence="5">
    <location>
        <begin position="17"/>
        <end position="35"/>
    </location>
</feature>
<dbReference type="SMART" id="SM00906">
    <property type="entry name" value="Fungal_trans"/>
    <property type="match status" value="1"/>
</dbReference>
<feature type="region of interest" description="Disordered" evidence="5">
    <location>
        <begin position="88"/>
        <end position="113"/>
    </location>
</feature>
<keyword evidence="3" id="KW-0804">Transcription</keyword>
<evidence type="ECO:0000256" key="5">
    <source>
        <dbReference type="SAM" id="MobiDB-lite"/>
    </source>
</evidence>
<dbReference type="AlphaFoldDB" id="A0A9W9NKF2"/>
<feature type="domain" description="Xylanolytic transcriptional activator regulatory" evidence="6">
    <location>
        <begin position="263"/>
        <end position="342"/>
    </location>
</feature>
<dbReference type="RefSeq" id="XP_056496513.1">
    <property type="nucleotide sequence ID" value="XM_056649382.1"/>
</dbReference>
<gene>
    <name evidence="7" type="ORF">N7469_010477</name>
</gene>
<dbReference type="GO" id="GO:0005634">
    <property type="term" value="C:nucleus"/>
    <property type="evidence" value="ECO:0007669"/>
    <property type="project" value="UniProtKB-SubCell"/>
</dbReference>
<evidence type="ECO:0000256" key="2">
    <source>
        <dbReference type="ARBA" id="ARBA00023015"/>
    </source>
</evidence>
<name>A0A9W9NKF2_PENCI</name>
<evidence type="ECO:0000256" key="4">
    <source>
        <dbReference type="ARBA" id="ARBA00023242"/>
    </source>
</evidence>
<dbReference type="GO" id="GO:0003677">
    <property type="term" value="F:DNA binding"/>
    <property type="evidence" value="ECO:0007669"/>
    <property type="project" value="InterPro"/>
</dbReference>
<evidence type="ECO:0000256" key="3">
    <source>
        <dbReference type="ARBA" id="ARBA00023163"/>
    </source>
</evidence>
<dbReference type="GeneID" id="81388549"/>